<dbReference type="GO" id="GO:0071555">
    <property type="term" value="P:cell wall organization"/>
    <property type="evidence" value="ECO:0007669"/>
    <property type="project" value="UniProtKB-KW"/>
</dbReference>
<feature type="domain" description="SPOR" evidence="11">
    <location>
        <begin position="422"/>
        <end position="508"/>
    </location>
</feature>
<dbReference type="GO" id="GO:0006508">
    <property type="term" value="P:proteolysis"/>
    <property type="evidence" value="ECO:0007669"/>
    <property type="project" value="InterPro"/>
</dbReference>
<evidence type="ECO:0000256" key="5">
    <source>
        <dbReference type="ARBA" id="ARBA00022984"/>
    </source>
</evidence>
<feature type="compositionally biased region" description="Basic and acidic residues" evidence="10">
    <location>
        <begin position="375"/>
        <end position="384"/>
    </location>
</feature>
<reference evidence="12" key="1">
    <citation type="submission" date="2020-10" db="EMBL/GenBank/DDBJ databases">
        <title>Genome sequence of the unusual species of purple photosynthetic bacteria, Phaeovibrio sulfidiphilus DSM 23193, type strain.</title>
        <authorList>
            <person name="Kyndt J.A."/>
            <person name="Meyer T.E."/>
        </authorList>
    </citation>
    <scope>NUCLEOTIDE SEQUENCE</scope>
    <source>
        <strain evidence="12">DSM 23193</strain>
    </source>
</reference>
<dbReference type="InterPro" id="IPR012338">
    <property type="entry name" value="Beta-lactam/transpept-like"/>
</dbReference>
<proteinExistence type="inferred from homology"/>
<dbReference type="GO" id="GO:0008360">
    <property type="term" value="P:regulation of cell shape"/>
    <property type="evidence" value="ECO:0007669"/>
    <property type="project" value="UniProtKB-KW"/>
</dbReference>
<dbReference type="Gene3D" id="3.30.70.1070">
    <property type="entry name" value="Sporulation related repeat"/>
    <property type="match status" value="1"/>
</dbReference>
<feature type="active site" description="Proton acceptor" evidence="7">
    <location>
        <position position="86"/>
    </location>
</feature>
<dbReference type="PANTHER" id="PTHR21581">
    <property type="entry name" value="D-ALANYL-D-ALANINE CARBOXYPEPTIDASE"/>
    <property type="match status" value="1"/>
</dbReference>
<name>A0A8J6YM94_9PROT</name>
<feature type="active site" description="Acyl-ester intermediate" evidence="7">
    <location>
        <position position="83"/>
    </location>
</feature>
<dbReference type="SUPFAM" id="SSF56601">
    <property type="entry name" value="beta-lactamase/transpeptidase-like"/>
    <property type="match status" value="1"/>
</dbReference>
<dbReference type="PANTHER" id="PTHR21581:SF6">
    <property type="entry name" value="TRAFFICKING PROTEIN PARTICLE COMPLEX SUBUNIT 12"/>
    <property type="match status" value="1"/>
</dbReference>
<keyword evidence="2" id="KW-0732">Signal</keyword>
<accession>A0A8J6YM94</accession>
<dbReference type="EMBL" id="JACZHT010000001">
    <property type="protein sequence ID" value="MBE1236444.1"/>
    <property type="molecule type" value="Genomic_DNA"/>
</dbReference>
<keyword evidence="13" id="KW-1185">Reference proteome</keyword>
<comment type="similarity">
    <text evidence="1 9">Belongs to the peptidase S11 family.</text>
</comment>
<dbReference type="GO" id="GO:0042834">
    <property type="term" value="F:peptidoglycan binding"/>
    <property type="evidence" value="ECO:0007669"/>
    <property type="project" value="InterPro"/>
</dbReference>
<dbReference type="PROSITE" id="PS51724">
    <property type="entry name" value="SPOR"/>
    <property type="match status" value="1"/>
</dbReference>
<evidence type="ECO:0000256" key="10">
    <source>
        <dbReference type="SAM" id="MobiDB-lite"/>
    </source>
</evidence>
<feature type="binding site" evidence="8">
    <location>
        <position position="245"/>
    </location>
    <ligand>
        <name>substrate</name>
    </ligand>
</feature>
<dbReference type="InterPro" id="IPR018044">
    <property type="entry name" value="Peptidase_S11"/>
</dbReference>
<keyword evidence="12" id="KW-0645">Protease</keyword>
<organism evidence="12 13">
    <name type="scientific">Phaeovibrio sulfidiphilus</name>
    <dbReference type="NCBI Taxonomy" id="1220600"/>
    <lineage>
        <taxon>Bacteria</taxon>
        <taxon>Pseudomonadati</taxon>
        <taxon>Pseudomonadota</taxon>
        <taxon>Alphaproteobacteria</taxon>
        <taxon>Rhodospirillales</taxon>
        <taxon>Rhodospirillaceae</taxon>
        <taxon>Phaeovibrio</taxon>
    </lineage>
</organism>
<evidence type="ECO:0000256" key="7">
    <source>
        <dbReference type="PIRSR" id="PIRSR618044-1"/>
    </source>
</evidence>
<dbReference type="GO" id="GO:0009002">
    <property type="term" value="F:serine-type D-Ala-D-Ala carboxypeptidase activity"/>
    <property type="evidence" value="ECO:0007669"/>
    <property type="project" value="InterPro"/>
</dbReference>
<dbReference type="RefSeq" id="WP_192533305.1">
    <property type="nucleotide sequence ID" value="NZ_JACZHT010000001.1"/>
</dbReference>
<dbReference type="Proteomes" id="UP000631034">
    <property type="component" value="Unassembled WGS sequence"/>
</dbReference>
<evidence type="ECO:0000256" key="8">
    <source>
        <dbReference type="PIRSR" id="PIRSR618044-2"/>
    </source>
</evidence>
<evidence type="ECO:0000256" key="1">
    <source>
        <dbReference type="ARBA" id="ARBA00007164"/>
    </source>
</evidence>
<dbReference type="InterPro" id="IPR007730">
    <property type="entry name" value="SPOR-like_dom"/>
</dbReference>
<evidence type="ECO:0000313" key="12">
    <source>
        <dbReference type="EMBL" id="MBE1236444.1"/>
    </source>
</evidence>
<feature type="active site" evidence="7">
    <location>
        <position position="143"/>
    </location>
</feature>
<sequence length="516" mass="53670">MTLFSPSTETLKRLRGPFAGVRAFVRGRLFLLTLAVAVGLAAGAGLTPRHAHANPNYAAIVVDANTGQVIHARNADAQRYPASLTKMMTLYLLFEAMENGRYSTSSKLSVSQRAAGQAPSKLGLRPGSTITVETAIKALVAKSANDVAVVVAENIAGSESAFAQQMTAKARALGMRNTTFRNASGLPNTGQVTTARDMLILGLALQKHFPNHYPYFSTMSFRYGNATLTTHNHVLRRYRGADGLKTGYIRASGFNVVSSARRDNARVIAVVMGGQTAAARDAHMMELLDRGFAEIQKRGRGTAVADASGQRVVVGGAAPRSAQGRSTAMASPPLPAPRKPGSGPASVQVAMAGGVPGAALAAAAGGSPRPPADMPDAKLAREAAEADEAQASLTALSTTSASGLAHEAVARVPVVPVEPADAVPGGSWGIQVGAFAQHDRAQTFVRDAHSVLGGLFEPDSLAPFVVPASVDHGMVYRARVFGLPSEGEARRACAALIQANWSCLLVTPAGDNMLAH</sequence>
<keyword evidence="6" id="KW-0961">Cell wall biogenesis/degradation</keyword>
<dbReference type="AlphaFoldDB" id="A0A8J6YM94"/>
<comment type="caution">
    <text evidence="12">The sequence shown here is derived from an EMBL/GenBank/DDBJ whole genome shotgun (WGS) entry which is preliminary data.</text>
</comment>
<dbReference type="GO" id="GO:0009252">
    <property type="term" value="P:peptidoglycan biosynthetic process"/>
    <property type="evidence" value="ECO:0007669"/>
    <property type="project" value="UniProtKB-KW"/>
</dbReference>
<evidence type="ECO:0000313" key="13">
    <source>
        <dbReference type="Proteomes" id="UP000631034"/>
    </source>
</evidence>
<keyword evidence="4" id="KW-0133">Cell shape</keyword>
<evidence type="ECO:0000256" key="4">
    <source>
        <dbReference type="ARBA" id="ARBA00022960"/>
    </source>
</evidence>
<feature type="region of interest" description="Disordered" evidence="10">
    <location>
        <begin position="361"/>
        <end position="386"/>
    </location>
</feature>
<dbReference type="Gene3D" id="3.40.710.10">
    <property type="entry name" value="DD-peptidase/beta-lactamase superfamily"/>
    <property type="match status" value="1"/>
</dbReference>
<dbReference type="Pfam" id="PF05036">
    <property type="entry name" value="SPOR"/>
    <property type="match status" value="1"/>
</dbReference>
<protein>
    <submittedName>
        <fullName evidence="12">D-alanyl-D-alanine carboxypeptidase</fullName>
    </submittedName>
</protein>
<dbReference type="PRINTS" id="PR00725">
    <property type="entry name" value="DADACBPTASE1"/>
</dbReference>
<gene>
    <name evidence="12" type="ORF">IHV25_02085</name>
</gene>
<evidence type="ECO:0000256" key="9">
    <source>
        <dbReference type="RuleBase" id="RU004016"/>
    </source>
</evidence>
<evidence type="ECO:0000256" key="3">
    <source>
        <dbReference type="ARBA" id="ARBA00022801"/>
    </source>
</evidence>
<feature type="region of interest" description="Disordered" evidence="10">
    <location>
        <begin position="316"/>
        <end position="349"/>
    </location>
</feature>
<keyword evidence="12" id="KW-0121">Carboxypeptidase</keyword>
<dbReference type="Pfam" id="PF00768">
    <property type="entry name" value="Peptidase_S11"/>
    <property type="match status" value="1"/>
</dbReference>
<evidence type="ECO:0000256" key="2">
    <source>
        <dbReference type="ARBA" id="ARBA00022729"/>
    </source>
</evidence>
<dbReference type="InterPro" id="IPR036680">
    <property type="entry name" value="SPOR-like_sf"/>
</dbReference>
<keyword evidence="3" id="KW-0378">Hydrolase</keyword>
<keyword evidence="5" id="KW-0573">Peptidoglycan synthesis</keyword>
<evidence type="ECO:0000256" key="6">
    <source>
        <dbReference type="ARBA" id="ARBA00023316"/>
    </source>
</evidence>
<dbReference type="InterPro" id="IPR001967">
    <property type="entry name" value="Peptidase_S11_N"/>
</dbReference>
<evidence type="ECO:0000259" key="11">
    <source>
        <dbReference type="PROSITE" id="PS51724"/>
    </source>
</evidence>